<evidence type="ECO:0000256" key="3">
    <source>
        <dbReference type="ARBA" id="ARBA00022485"/>
    </source>
</evidence>
<dbReference type="GO" id="GO:0045892">
    <property type="term" value="P:negative regulation of DNA-templated transcription"/>
    <property type="evidence" value="ECO:0007669"/>
    <property type="project" value="TreeGrafter"/>
</dbReference>
<keyword evidence="5 11" id="KW-0408">Iron</keyword>
<comment type="subcellular location">
    <subcellularLocation>
        <location evidence="1 11">Cytoplasm</location>
    </subcellularLocation>
</comment>
<evidence type="ECO:0000256" key="9">
    <source>
        <dbReference type="ARBA" id="ARBA00023157"/>
    </source>
</evidence>
<dbReference type="Proteomes" id="UP000318578">
    <property type="component" value="Unassembled WGS sequence"/>
</dbReference>
<dbReference type="InterPro" id="IPR009057">
    <property type="entry name" value="Homeodomain-like_sf"/>
</dbReference>
<dbReference type="Pfam" id="PF13384">
    <property type="entry name" value="HTH_23"/>
    <property type="match status" value="1"/>
</dbReference>
<dbReference type="OrthoDB" id="4249150at2"/>
<comment type="function">
    <text evidence="11">Acts as a transcriptional regulator. Probably redox-responsive. The apo- but not holo-form probably binds DNA.</text>
</comment>
<keyword evidence="9 11" id="KW-1015">Disulfide bond</keyword>
<dbReference type="GO" id="GO:0005737">
    <property type="term" value="C:cytoplasm"/>
    <property type="evidence" value="ECO:0007669"/>
    <property type="project" value="UniProtKB-SubCell"/>
</dbReference>
<dbReference type="AlphaFoldDB" id="A0A558A3R6"/>
<dbReference type="GO" id="GO:0047134">
    <property type="term" value="F:protein-disulfide reductase [NAD(P)H] activity"/>
    <property type="evidence" value="ECO:0007669"/>
    <property type="project" value="TreeGrafter"/>
</dbReference>
<dbReference type="HAMAP" id="MF_01479">
    <property type="entry name" value="WhiB"/>
    <property type="match status" value="1"/>
</dbReference>
<dbReference type="InterPro" id="IPR034768">
    <property type="entry name" value="4FE4S_WBL"/>
</dbReference>
<name>A0A558A3R6_9PSEU</name>
<keyword evidence="8 11" id="KW-0238">DNA-binding</keyword>
<protein>
    <recommendedName>
        <fullName evidence="11">Transcriptional regulator WhiB</fullName>
    </recommendedName>
</protein>
<keyword evidence="3 11" id="KW-0004">4Fe-4S</keyword>
<dbReference type="GO" id="GO:0035731">
    <property type="term" value="F:dinitrosyl-iron complex binding"/>
    <property type="evidence" value="ECO:0007669"/>
    <property type="project" value="UniProtKB-UniRule"/>
</dbReference>
<evidence type="ECO:0000256" key="5">
    <source>
        <dbReference type="ARBA" id="ARBA00023004"/>
    </source>
</evidence>
<keyword evidence="7 11" id="KW-0805">Transcription regulation</keyword>
<dbReference type="PROSITE" id="PS51674">
    <property type="entry name" value="4FE4S_WBL"/>
    <property type="match status" value="1"/>
</dbReference>
<evidence type="ECO:0000256" key="11">
    <source>
        <dbReference type="HAMAP-Rule" id="MF_01479"/>
    </source>
</evidence>
<feature type="domain" description="4Fe-4S Wbl-type" evidence="12">
    <location>
        <begin position="39"/>
        <end position="100"/>
    </location>
</feature>
<feature type="binding site" evidence="11">
    <location>
        <position position="40"/>
    </location>
    <ligand>
        <name>[4Fe-4S] cluster</name>
        <dbReference type="ChEBI" id="CHEBI:49883"/>
    </ligand>
</feature>
<dbReference type="GO" id="GO:0051539">
    <property type="term" value="F:4 iron, 4 sulfur cluster binding"/>
    <property type="evidence" value="ECO:0007669"/>
    <property type="project" value="UniProtKB-UniRule"/>
</dbReference>
<dbReference type="GO" id="GO:0046872">
    <property type="term" value="F:metal ion binding"/>
    <property type="evidence" value="ECO:0007669"/>
    <property type="project" value="UniProtKB-KW"/>
</dbReference>
<comment type="PTM">
    <text evidence="11">The Fe-S cluster can be nitrosylated by nitric oxide (NO).</text>
</comment>
<accession>A0A558A3R6</accession>
<dbReference type="PANTHER" id="PTHR38839">
    <property type="entry name" value="TRANSCRIPTIONAL REGULATOR WHID-RELATED"/>
    <property type="match status" value="1"/>
</dbReference>
<feature type="binding site" evidence="11">
    <location>
        <position position="70"/>
    </location>
    <ligand>
        <name>[4Fe-4S] cluster</name>
        <dbReference type="ChEBI" id="CHEBI:49883"/>
    </ligand>
</feature>
<comment type="caution">
    <text evidence="13">The sequence shown here is derived from an EMBL/GenBank/DDBJ whole genome shotgun (WGS) entry which is preliminary data.</text>
</comment>
<evidence type="ECO:0000256" key="4">
    <source>
        <dbReference type="ARBA" id="ARBA00022723"/>
    </source>
</evidence>
<proteinExistence type="inferred from homology"/>
<comment type="PTM">
    <text evidence="11">Upon Fe-S cluster removal intramolecular disulfide bonds are formed.</text>
</comment>
<dbReference type="PANTHER" id="PTHR38839:SF4">
    <property type="entry name" value="TRANSCRIPTIONAL REGULATOR WHIB"/>
    <property type="match status" value="1"/>
</dbReference>
<dbReference type="SUPFAM" id="SSF46689">
    <property type="entry name" value="Homeodomain-like"/>
    <property type="match status" value="1"/>
</dbReference>
<evidence type="ECO:0000256" key="10">
    <source>
        <dbReference type="ARBA" id="ARBA00023163"/>
    </source>
</evidence>
<keyword evidence="11" id="KW-0963">Cytoplasm</keyword>
<evidence type="ECO:0000313" key="13">
    <source>
        <dbReference type="EMBL" id="TVT18899.1"/>
    </source>
</evidence>
<evidence type="ECO:0000313" key="14">
    <source>
        <dbReference type="Proteomes" id="UP000318578"/>
    </source>
</evidence>
<comment type="cofactor">
    <cofactor evidence="11">
        <name>[4Fe-4S] cluster</name>
        <dbReference type="ChEBI" id="CHEBI:49883"/>
    </cofactor>
    <text evidence="11">Binds 1 [4Fe-4S] cluster per subunit. Following nitrosylation of the [4Fe-4S] cluster binds 1 [4Fe-8(NO)] cluster per subunit.</text>
</comment>
<keyword evidence="6 11" id="KW-0411">Iron-sulfur</keyword>
<dbReference type="RefSeq" id="WP_144642544.1">
    <property type="nucleotide sequence ID" value="NZ_BNAX01000013.1"/>
</dbReference>
<reference evidence="13 14" key="1">
    <citation type="submission" date="2019-07" db="EMBL/GenBank/DDBJ databases">
        <title>New species of Amycolatopsis and Streptomyces.</title>
        <authorList>
            <person name="Duangmal K."/>
            <person name="Teo W.F.A."/>
            <person name="Lipun K."/>
        </authorList>
    </citation>
    <scope>NUCLEOTIDE SEQUENCE [LARGE SCALE GENOMIC DNA]</scope>
    <source>
        <strain evidence="13 14">JCM 30562</strain>
    </source>
</reference>
<dbReference type="GO" id="GO:0003677">
    <property type="term" value="F:DNA binding"/>
    <property type="evidence" value="ECO:0007669"/>
    <property type="project" value="UniProtKB-UniRule"/>
</dbReference>
<feature type="binding site" evidence="11">
    <location>
        <position position="67"/>
    </location>
    <ligand>
        <name>[4Fe-4S] cluster</name>
        <dbReference type="ChEBI" id="CHEBI:49883"/>
    </ligand>
</feature>
<gene>
    <name evidence="11" type="primary">whiB</name>
    <name evidence="13" type="ORF">FNH06_26050</name>
</gene>
<dbReference type="EMBL" id="VJZA01000054">
    <property type="protein sequence ID" value="TVT18899.1"/>
    <property type="molecule type" value="Genomic_DNA"/>
</dbReference>
<organism evidence="13 14">
    <name type="scientific">Amycolatopsis acidiphila</name>
    <dbReference type="NCBI Taxonomy" id="715473"/>
    <lineage>
        <taxon>Bacteria</taxon>
        <taxon>Bacillati</taxon>
        <taxon>Actinomycetota</taxon>
        <taxon>Actinomycetes</taxon>
        <taxon>Pseudonocardiales</taxon>
        <taxon>Pseudonocardiaceae</taxon>
        <taxon>Amycolatopsis</taxon>
    </lineage>
</organism>
<dbReference type="Gene3D" id="1.10.10.10">
    <property type="entry name" value="Winged helix-like DNA-binding domain superfamily/Winged helix DNA-binding domain"/>
    <property type="match status" value="1"/>
</dbReference>
<keyword evidence="10 11" id="KW-0804">Transcription</keyword>
<comment type="similarity">
    <text evidence="2 11">Belongs to the WhiB family.</text>
</comment>
<evidence type="ECO:0000256" key="8">
    <source>
        <dbReference type="ARBA" id="ARBA00023125"/>
    </source>
</evidence>
<evidence type="ECO:0000256" key="2">
    <source>
        <dbReference type="ARBA" id="ARBA00006597"/>
    </source>
</evidence>
<dbReference type="InterPro" id="IPR036388">
    <property type="entry name" value="WH-like_DNA-bd_sf"/>
</dbReference>
<dbReference type="GO" id="GO:0045454">
    <property type="term" value="P:cell redox homeostasis"/>
    <property type="evidence" value="ECO:0007669"/>
    <property type="project" value="TreeGrafter"/>
</dbReference>
<sequence>MRRRTNALTSVFGAGRRSAPSWGDFGLTGDDLAWHEDAACVGTDPDSFYPEPSPGVRADIAAAKRVCLRCPVRSGCLTYALAHDERHGIWGGTTPQERRGHNKIGRPREHDVAIARLSREGKSIREIADALAITPRTVARARARWREQGDAA</sequence>
<evidence type="ECO:0000256" key="7">
    <source>
        <dbReference type="ARBA" id="ARBA00023015"/>
    </source>
</evidence>
<dbReference type="InterPro" id="IPR003482">
    <property type="entry name" value="Whib"/>
</dbReference>
<feature type="binding site" evidence="11">
    <location>
        <position position="76"/>
    </location>
    <ligand>
        <name>[4Fe-4S] cluster</name>
        <dbReference type="ChEBI" id="CHEBI:49883"/>
    </ligand>
</feature>
<keyword evidence="4 11" id="KW-0479">Metal-binding</keyword>
<dbReference type="Pfam" id="PF02467">
    <property type="entry name" value="Whib"/>
    <property type="match status" value="1"/>
</dbReference>
<evidence type="ECO:0000256" key="1">
    <source>
        <dbReference type="ARBA" id="ARBA00004496"/>
    </source>
</evidence>
<evidence type="ECO:0000259" key="12">
    <source>
        <dbReference type="PROSITE" id="PS51674"/>
    </source>
</evidence>
<evidence type="ECO:0000256" key="6">
    <source>
        <dbReference type="ARBA" id="ARBA00023014"/>
    </source>
</evidence>
<keyword evidence="14" id="KW-1185">Reference proteome</keyword>